<dbReference type="GO" id="GO:0005548">
    <property type="term" value="F:phospholipid transporter activity"/>
    <property type="evidence" value="ECO:0007669"/>
    <property type="project" value="TreeGrafter"/>
</dbReference>
<feature type="transmembrane region" description="Helical" evidence="1">
    <location>
        <begin position="61"/>
        <end position="83"/>
    </location>
</feature>
<keyword evidence="1" id="KW-0812">Transmembrane</keyword>
<dbReference type="PANTHER" id="PTHR30188">
    <property type="entry name" value="ABC TRANSPORTER PERMEASE PROTEIN-RELATED"/>
    <property type="match status" value="1"/>
</dbReference>
<dbReference type="EMBL" id="QEQK01000016">
    <property type="protein sequence ID" value="PWN54888.1"/>
    <property type="molecule type" value="Genomic_DNA"/>
</dbReference>
<dbReference type="InterPro" id="IPR030802">
    <property type="entry name" value="Permease_MalE"/>
</dbReference>
<dbReference type="Proteomes" id="UP000251800">
    <property type="component" value="Unassembled WGS sequence"/>
</dbReference>
<feature type="transmembrane region" description="Helical" evidence="1">
    <location>
        <begin position="211"/>
        <end position="238"/>
    </location>
</feature>
<comment type="caution">
    <text evidence="2">The sequence shown here is derived from an EMBL/GenBank/DDBJ whole genome shotgun (WGS) entry which is preliminary data.</text>
</comment>
<keyword evidence="1" id="KW-1133">Transmembrane helix</keyword>
<dbReference type="Pfam" id="PF02405">
    <property type="entry name" value="MlaE"/>
    <property type="match status" value="1"/>
</dbReference>
<dbReference type="AlphaFoldDB" id="A0A383XQI4"/>
<dbReference type="RefSeq" id="WP_109721322.1">
    <property type="nucleotide sequence ID" value="NZ_QEQK01000016.1"/>
</dbReference>
<keyword evidence="1" id="KW-0472">Membrane</keyword>
<feature type="transmembrane region" description="Helical" evidence="1">
    <location>
        <begin position="103"/>
        <end position="122"/>
    </location>
</feature>
<dbReference type="PANTHER" id="PTHR30188:SF4">
    <property type="entry name" value="PROTEIN TRIGALACTOSYLDIACYLGLYCEROL 1, CHLOROPLASTIC"/>
    <property type="match status" value="1"/>
</dbReference>
<evidence type="ECO:0000313" key="2">
    <source>
        <dbReference type="EMBL" id="PWN54888.1"/>
    </source>
</evidence>
<dbReference type="GO" id="GO:0043190">
    <property type="term" value="C:ATP-binding cassette (ABC) transporter complex"/>
    <property type="evidence" value="ECO:0007669"/>
    <property type="project" value="InterPro"/>
</dbReference>
<keyword evidence="3" id="KW-1185">Reference proteome</keyword>
<organism evidence="2 3">
    <name type="scientific">Abyssibacter profundi</name>
    <dbReference type="NCBI Taxonomy" id="2182787"/>
    <lineage>
        <taxon>Bacteria</taxon>
        <taxon>Pseudomonadati</taxon>
        <taxon>Pseudomonadota</taxon>
        <taxon>Gammaproteobacteria</taxon>
        <taxon>Chromatiales</taxon>
        <taxon>Oceanococcaceae</taxon>
        <taxon>Abyssibacter</taxon>
    </lineage>
</organism>
<feature type="transmembrane region" description="Helical" evidence="1">
    <location>
        <begin position="20"/>
        <end position="40"/>
    </location>
</feature>
<evidence type="ECO:0000313" key="3">
    <source>
        <dbReference type="Proteomes" id="UP000251800"/>
    </source>
</evidence>
<name>A0A383XQI4_9GAMM</name>
<sequence>MGRSTAARRLIAVPGALGRNVVASLLFVVDLVTFMLQALLHWWQRSPIRNRATRRAVVVQILFSGIDALPLLLLIGLAMGMALTPPLLMAGNSIGESEELARLLVVGLALQLGPLLTALILIGRSGSAIAVDLAQMKLNREVAALDLLGIRLTDYFVAPRLIGGAIAQLALSIYFGAVALIGGGLVSALVFSAEHLALLPALAGAITPGDGAIFVIKNLIFGLIVTGTACFCALKVEVSRTEVPQRTQQAIASSYALVFVIAALFSLLELP</sequence>
<protein>
    <submittedName>
        <fullName evidence="2">ABC transporter permease</fullName>
    </submittedName>
</protein>
<gene>
    <name evidence="2" type="ORF">DEH80_14940</name>
</gene>
<feature type="transmembrane region" description="Helical" evidence="1">
    <location>
        <begin position="169"/>
        <end position="191"/>
    </location>
</feature>
<feature type="transmembrane region" description="Helical" evidence="1">
    <location>
        <begin position="250"/>
        <end position="268"/>
    </location>
</feature>
<evidence type="ECO:0000256" key="1">
    <source>
        <dbReference type="SAM" id="Phobius"/>
    </source>
</evidence>
<proteinExistence type="predicted"/>
<reference evidence="2 3" key="1">
    <citation type="submission" date="2018-05" db="EMBL/GenBank/DDBJ databases">
        <title>Abyssibacter profundi OUC007T gen. nov., sp. nov, a marine bacterium isolated from seawater of the Mariana Trench.</title>
        <authorList>
            <person name="Zhou S."/>
        </authorList>
    </citation>
    <scope>NUCLEOTIDE SEQUENCE [LARGE SCALE GENOMIC DNA]</scope>
    <source>
        <strain evidence="2 3">OUC007</strain>
    </source>
</reference>
<accession>A0A383XQI4</accession>